<dbReference type="OrthoDB" id="42561at2759"/>
<gene>
    <name evidence="1" type="ORF">FGIG_06447</name>
</gene>
<dbReference type="InterPro" id="IPR027417">
    <property type="entry name" value="P-loop_NTPase"/>
</dbReference>
<organism evidence="1 2">
    <name type="scientific">Fasciola gigantica</name>
    <name type="common">Giant liver fluke</name>
    <dbReference type="NCBI Taxonomy" id="46835"/>
    <lineage>
        <taxon>Eukaryota</taxon>
        <taxon>Metazoa</taxon>
        <taxon>Spiralia</taxon>
        <taxon>Lophotrochozoa</taxon>
        <taxon>Platyhelminthes</taxon>
        <taxon>Trematoda</taxon>
        <taxon>Digenea</taxon>
        <taxon>Plagiorchiida</taxon>
        <taxon>Echinostomata</taxon>
        <taxon>Echinostomatoidea</taxon>
        <taxon>Fasciolidae</taxon>
        <taxon>Fasciola</taxon>
    </lineage>
</organism>
<dbReference type="STRING" id="46835.A0A504Z1N9"/>
<reference evidence="1 2" key="1">
    <citation type="submission" date="2019-04" db="EMBL/GenBank/DDBJ databases">
        <title>Annotation for the trematode Fasciola gigantica.</title>
        <authorList>
            <person name="Choi Y.-J."/>
        </authorList>
    </citation>
    <scope>NUCLEOTIDE SEQUENCE [LARGE SCALE GENOMIC DNA]</scope>
    <source>
        <strain evidence="1">Uganda_cow_1</strain>
    </source>
</reference>
<comment type="caution">
    <text evidence="1">The sequence shown here is derived from an EMBL/GenBank/DDBJ whole genome shotgun (WGS) entry which is preliminary data.</text>
</comment>
<proteinExistence type="predicted"/>
<protein>
    <submittedName>
        <fullName evidence="1">Uncharacterized protein</fullName>
    </submittedName>
</protein>
<sequence length="130" mass="15015">MIPDVVPVDYLFHGKTSPMNCRIKMTRLDIYTKDLRHTDFLLLSIKSTSVSFMFQNMCEKVYLLNIFDIPGYVNSTAFPVFGGIYLVIGTREGLLLRTKRLLKYGLQERLPDTLRISKADYFILESKTPP</sequence>
<name>A0A504Z1N9_FASGI</name>
<evidence type="ECO:0000313" key="1">
    <source>
        <dbReference type="EMBL" id="TPP67723.1"/>
    </source>
</evidence>
<accession>A0A504Z1N9</accession>
<keyword evidence="2" id="KW-1185">Reference proteome</keyword>
<dbReference type="Proteomes" id="UP000316759">
    <property type="component" value="Unassembled WGS sequence"/>
</dbReference>
<evidence type="ECO:0000313" key="2">
    <source>
        <dbReference type="Proteomes" id="UP000316759"/>
    </source>
</evidence>
<dbReference type="EMBL" id="SUNJ01000351">
    <property type="protein sequence ID" value="TPP67723.1"/>
    <property type="molecule type" value="Genomic_DNA"/>
</dbReference>
<dbReference type="AlphaFoldDB" id="A0A504Z1N9"/>
<dbReference type="SUPFAM" id="SSF52540">
    <property type="entry name" value="P-loop containing nucleoside triphosphate hydrolases"/>
    <property type="match status" value="1"/>
</dbReference>